<organism evidence="1 2">
    <name type="scientific">Aeromonas popoffii</name>
    <dbReference type="NCBI Taxonomy" id="70856"/>
    <lineage>
        <taxon>Bacteria</taxon>
        <taxon>Pseudomonadati</taxon>
        <taxon>Pseudomonadota</taxon>
        <taxon>Gammaproteobacteria</taxon>
        <taxon>Aeromonadales</taxon>
        <taxon>Aeromonadaceae</taxon>
        <taxon>Aeromonas</taxon>
    </lineage>
</organism>
<dbReference type="Proteomes" id="UP000675653">
    <property type="component" value="Unassembled WGS sequence"/>
</dbReference>
<accession>A0ABS5GVM5</accession>
<keyword evidence="2" id="KW-1185">Reference proteome</keyword>
<gene>
    <name evidence="1" type="ORF">KAT72_19820</name>
</gene>
<proteinExistence type="predicted"/>
<protein>
    <submittedName>
        <fullName evidence="1">Uncharacterized protein</fullName>
    </submittedName>
</protein>
<sequence length="174" mass="19949">MKNYLFVLILFSNVVLSKENTLRLEDVFGVNTPICYSGFEVVDIGSGPGGNKVKHISHEYYYHVVERRIKDINENILSHFFYGVTLFGFPVAKAEYRWPIDSSLDGVEYFLAEFFLNTKVNDYIRYLKENKVSVVRQDIQDDADVEGDIYTIGNDVFILKEKDGHLKMTCVGPG</sequence>
<name>A0ABS5GVM5_9GAMM</name>
<dbReference type="RefSeq" id="WP_212514666.1">
    <property type="nucleotide sequence ID" value="NZ_CAWQDX010000097.1"/>
</dbReference>
<reference evidence="1 2" key="1">
    <citation type="submission" date="2021-04" db="EMBL/GenBank/DDBJ databases">
        <title>Draft Genome of Aeromonas popoffii ID682, isolated from a natural water source in Idaho.</title>
        <authorList>
            <person name="Testerman T."/>
            <person name="Graf J."/>
        </authorList>
    </citation>
    <scope>NUCLEOTIDE SEQUENCE [LARGE SCALE GENOMIC DNA]</scope>
    <source>
        <strain evidence="1 2">ID682</strain>
    </source>
</reference>
<dbReference type="EMBL" id="JAGRZL010000070">
    <property type="protein sequence ID" value="MBR7631200.1"/>
    <property type="molecule type" value="Genomic_DNA"/>
</dbReference>
<evidence type="ECO:0000313" key="2">
    <source>
        <dbReference type="Proteomes" id="UP000675653"/>
    </source>
</evidence>
<evidence type="ECO:0000313" key="1">
    <source>
        <dbReference type="EMBL" id="MBR7631200.1"/>
    </source>
</evidence>
<comment type="caution">
    <text evidence="1">The sequence shown here is derived from an EMBL/GenBank/DDBJ whole genome shotgun (WGS) entry which is preliminary data.</text>
</comment>